<accession>A0ABR1FLL4</accession>
<dbReference type="EMBL" id="JBBJCI010000364">
    <property type="protein sequence ID" value="KAK7233050.1"/>
    <property type="molecule type" value="Genomic_DNA"/>
</dbReference>
<name>A0ABR1FLL4_AURAN</name>
<dbReference type="InterPro" id="IPR023210">
    <property type="entry name" value="NADP_OxRdtase_dom"/>
</dbReference>
<organism evidence="3 4">
    <name type="scientific">Aureococcus anophagefferens</name>
    <name type="common">Harmful bloom alga</name>
    <dbReference type="NCBI Taxonomy" id="44056"/>
    <lineage>
        <taxon>Eukaryota</taxon>
        <taxon>Sar</taxon>
        <taxon>Stramenopiles</taxon>
        <taxon>Ochrophyta</taxon>
        <taxon>Pelagophyceae</taxon>
        <taxon>Pelagomonadales</taxon>
        <taxon>Pelagomonadaceae</taxon>
        <taxon>Aureococcus</taxon>
    </lineage>
</organism>
<dbReference type="Pfam" id="PF00248">
    <property type="entry name" value="Aldo_ket_red"/>
    <property type="match status" value="1"/>
</dbReference>
<dbReference type="PROSITE" id="PS00062">
    <property type="entry name" value="ALDOKETO_REDUCTASE_2"/>
    <property type="match status" value="1"/>
</dbReference>
<proteinExistence type="predicted"/>
<feature type="domain" description="NADP-dependent oxidoreductase" evidence="2">
    <location>
        <begin position="74"/>
        <end position="308"/>
    </location>
</feature>
<keyword evidence="4" id="KW-1185">Reference proteome</keyword>
<dbReference type="SUPFAM" id="SSF51430">
    <property type="entry name" value="NAD(P)-linked oxidoreductase"/>
    <property type="match status" value="1"/>
</dbReference>
<evidence type="ECO:0000313" key="4">
    <source>
        <dbReference type="Proteomes" id="UP001363151"/>
    </source>
</evidence>
<gene>
    <name evidence="3" type="ORF">SO694_00039139</name>
</gene>
<dbReference type="Proteomes" id="UP001363151">
    <property type="component" value="Unassembled WGS sequence"/>
</dbReference>
<evidence type="ECO:0000259" key="2">
    <source>
        <dbReference type="Pfam" id="PF00248"/>
    </source>
</evidence>
<keyword evidence="1" id="KW-0812">Transmembrane</keyword>
<reference evidence="3 4" key="1">
    <citation type="submission" date="2024-03" db="EMBL/GenBank/DDBJ databases">
        <title>Aureococcus anophagefferens CCMP1851 and Kratosvirus quantuckense: Draft genome of a second virus-susceptible host strain in the model system.</title>
        <authorList>
            <person name="Chase E."/>
            <person name="Truchon A.R."/>
            <person name="Schepens W."/>
            <person name="Wilhelm S.W."/>
        </authorList>
    </citation>
    <scope>NUCLEOTIDE SEQUENCE [LARGE SCALE GENOMIC DNA]</scope>
    <source>
        <strain evidence="3 4">CCMP1851</strain>
    </source>
</reference>
<protein>
    <submittedName>
        <fullName evidence="3">Aldo-keto reductase</fullName>
    </submittedName>
</protein>
<dbReference type="PANTHER" id="PTHR11732">
    <property type="entry name" value="ALDO/KETO REDUCTASE"/>
    <property type="match status" value="1"/>
</dbReference>
<dbReference type="InterPro" id="IPR020471">
    <property type="entry name" value="AKR"/>
</dbReference>
<dbReference type="PRINTS" id="PR00069">
    <property type="entry name" value="ALDKETRDTASE"/>
</dbReference>
<feature type="transmembrane region" description="Helical" evidence="1">
    <location>
        <begin position="343"/>
        <end position="365"/>
    </location>
</feature>
<dbReference type="CDD" id="cd19071">
    <property type="entry name" value="AKR_AKR1-5-like"/>
    <property type="match status" value="1"/>
</dbReference>
<evidence type="ECO:0000256" key="1">
    <source>
        <dbReference type="SAM" id="Phobius"/>
    </source>
</evidence>
<evidence type="ECO:0000313" key="3">
    <source>
        <dbReference type="EMBL" id="KAK7233050.1"/>
    </source>
</evidence>
<sequence>MPNAKVAEPGAAAEAWAASEPADDARLARMRALLEQSSPKKAPRASYQDPMVLSSGYAMPRVGLGTAHLFEAQIAANLAAGARHLDCARIYGNEAAVGRAVRASGVPRCELFLTTKLWMDEARPERVAAALDDSLQQLQTSYVDLLLIHWPLKFRPGTVLARDGAVGDFSATWAAMEALAASGKARSLGVSNFDEAQLSRLLDDAKAIPPAVNQVEAHPKFPNQALVDFCLSRDVAVVAWGPLGGDPRRLGEDSMLWATAKMHAVSLCRCALRWNLERGVAVIPKSTRPAHVADALAATAGPRLTADDRRLLADSRRRGSRRFPDVIGVWPATAFVGFRLVGWWLHVVFSALFAVVPGVDAVGFARARAARKERRYAAAVAARDAAADAKRD</sequence>
<comment type="caution">
    <text evidence="3">The sequence shown here is derived from an EMBL/GenBank/DDBJ whole genome shotgun (WGS) entry which is preliminary data.</text>
</comment>
<keyword evidence="1" id="KW-0472">Membrane</keyword>
<keyword evidence="1" id="KW-1133">Transmembrane helix</keyword>
<dbReference type="Gene3D" id="3.20.20.100">
    <property type="entry name" value="NADP-dependent oxidoreductase domain"/>
    <property type="match status" value="1"/>
</dbReference>
<dbReference type="InterPro" id="IPR036812">
    <property type="entry name" value="NAD(P)_OxRdtase_dom_sf"/>
</dbReference>
<dbReference type="InterPro" id="IPR018170">
    <property type="entry name" value="Aldo/ket_reductase_CS"/>
</dbReference>